<gene>
    <name evidence="2" type="ORF">OH76DRAFT_253951</name>
</gene>
<feature type="region of interest" description="Disordered" evidence="1">
    <location>
        <begin position="72"/>
        <end position="94"/>
    </location>
</feature>
<organism evidence="2 3">
    <name type="scientific">Lentinus brumalis</name>
    <dbReference type="NCBI Taxonomy" id="2498619"/>
    <lineage>
        <taxon>Eukaryota</taxon>
        <taxon>Fungi</taxon>
        <taxon>Dikarya</taxon>
        <taxon>Basidiomycota</taxon>
        <taxon>Agaricomycotina</taxon>
        <taxon>Agaricomycetes</taxon>
        <taxon>Polyporales</taxon>
        <taxon>Polyporaceae</taxon>
        <taxon>Lentinus</taxon>
    </lineage>
</organism>
<evidence type="ECO:0000313" key="2">
    <source>
        <dbReference type="EMBL" id="RDX41103.1"/>
    </source>
</evidence>
<sequence length="214" mass="23571">MPDVQTSGNSWPFMQTDTAIVEHDLYSACALSTPASRTDPQSTYLPSFSAIPVPGGRHPQPLSLSPVCIPGTRDYPSNSESHTSDGDGDGVICHDREHELPTCADGNAAGAPSVLGRRVSERQHQARHSRQPSITRFPRPATPPQLRQREHLQSLRPDVKTVRASTWWLVRVSSGRRRPESRVFSAPKAGTLQGRILQAPQYPSSWSARTYTSR</sequence>
<dbReference type="AlphaFoldDB" id="A0A371CLE8"/>
<dbReference type="EMBL" id="KZ857524">
    <property type="protein sequence ID" value="RDX41103.1"/>
    <property type="molecule type" value="Genomic_DNA"/>
</dbReference>
<accession>A0A371CLE8</accession>
<evidence type="ECO:0000256" key="1">
    <source>
        <dbReference type="SAM" id="MobiDB-lite"/>
    </source>
</evidence>
<reference evidence="2 3" key="1">
    <citation type="journal article" date="2018" name="Biotechnol. Biofuels">
        <title>Integrative visual omics of the white-rot fungus Polyporus brumalis exposes the biotechnological potential of its oxidative enzymes for delignifying raw plant biomass.</title>
        <authorList>
            <person name="Miyauchi S."/>
            <person name="Rancon A."/>
            <person name="Drula E."/>
            <person name="Hage H."/>
            <person name="Chaduli D."/>
            <person name="Favel A."/>
            <person name="Grisel S."/>
            <person name="Henrissat B."/>
            <person name="Herpoel-Gimbert I."/>
            <person name="Ruiz-Duenas F.J."/>
            <person name="Chevret D."/>
            <person name="Hainaut M."/>
            <person name="Lin J."/>
            <person name="Wang M."/>
            <person name="Pangilinan J."/>
            <person name="Lipzen A."/>
            <person name="Lesage-Meessen L."/>
            <person name="Navarro D."/>
            <person name="Riley R."/>
            <person name="Grigoriev I.V."/>
            <person name="Zhou S."/>
            <person name="Raouche S."/>
            <person name="Rosso M.N."/>
        </authorList>
    </citation>
    <scope>NUCLEOTIDE SEQUENCE [LARGE SCALE GENOMIC DNA]</scope>
    <source>
        <strain evidence="2 3">BRFM 1820</strain>
    </source>
</reference>
<name>A0A371CLE8_9APHY</name>
<evidence type="ECO:0000313" key="3">
    <source>
        <dbReference type="Proteomes" id="UP000256964"/>
    </source>
</evidence>
<feature type="region of interest" description="Disordered" evidence="1">
    <location>
        <begin position="118"/>
        <end position="147"/>
    </location>
</feature>
<proteinExistence type="predicted"/>
<keyword evidence="3" id="KW-1185">Reference proteome</keyword>
<protein>
    <submittedName>
        <fullName evidence="2">Uncharacterized protein</fullName>
    </submittedName>
</protein>
<dbReference type="Proteomes" id="UP000256964">
    <property type="component" value="Unassembled WGS sequence"/>
</dbReference>